<evidence type="ECO:0000259" key="3">
    <source>
        <dbReference type="PROSITE" id="PS50003"/>
    </source>
</evidence>
<gene>
    <name evidence="4" type="primary">ABSGL_05437.1 scaffold 7164</name>
</gene>
<dbReference type="Pfam" id="PF20399">
    <property type="entry name" value="PH_20"/>
    <property type="match status" value="1"/>
</dbReference>
<feature type="compositionally biased region" description="Low complexity" evidence="2">
    <location>
        <begin position="129"/>
        <end position="144"/>
    </location>
</feature>
<evidence type="ECO:0000313" key="5">
    <source>
        <dbReference type="Proteomes" id="UP000078561"/>
    </source>
</evidence>
<feature type="compositionally biased region" description="Low complexity" evidence="2">
    <location>
        <begin position="687"/>
        <end position="701"/>
    </location>
</feature>
<feature type="compositionally biased region" description="Acidic residues" evidence="2">
    <location>
        <begin position="606"/>
        <end position="615"/>
    </location>
</feature>
<dbReference type="AlphaFoldDB" id="A0A163JJG2"/>
<evidence type="ECO:0000313" key="4">
    <source>
        <dbReference type="EMBL" id="SAL99783.1"/>
    </source>
</evidence>
<dbReference type="InterPro" id="IPR001849">
    <property type="entry name" value="PH_domain"/>
</dbReference>
<feature type="region of interest" description="Disordered" evidence="2">
    <location>
        <begin position="723"/>
        <end position="748"/>
    </location>
</feature>
<protein>
    <recommendedName>
        <fullName evidence="3">PH domain-containing protein</fullName>
    </recommendedName>
</protein>
<reference evidence="4" key="1">
    <citation type="submission" date="2016-04" db="EMBL/GenBank/DDBJ databases">
        <authorList>
            <person name="Evans L.H."/>
            <person name="Alamgir A."/>
            <person name="Owens N."/>
            <person name="Weber N.D."/>
            <person name="Virtaneva K."/>
            <person name="Barbian K."/>
            <person name="Babar A."/>
            <person name="Rosenke K."/>
        </authorList>
    </citation>
    <scope>NUCLEOTIDE SEQUENCE [LARGE SCALE GENOMIC DNA]</scope>
    <source>
        <strain evidence="4">CBS 101.48</strain>
    </source>
</reference>
<dbReference type="PROSITE" id="PS50003">
    <property type="entry name" value="PH_DOMAIN"/>
    <property type="match status" value="1"/>
</dbReference>
<dbReference type="Pfam" id="PF20400">
    <property type="entry name" value="BAR_4"/>
    <property type="match status" value="1"/>
</dbReference>
<keyword evidence="5" id="KW-1185">Reference proteome</keyword>
<feature type="region of interest" description="Disordered" evidence="2">
    <location>
        <begin position="121"/>
        <end position="145"/>
    </location>
</feature>
<keyword evidence="1" id="KW-0597">Phosphoprotein</keyword>
<dbReference type="SUPFAM" id="SSF50729">
    <property type="entry name" value="PH domain-like"/>
    <property type="match status" value="1"/>
</dbReference>
<dbReference type="InParanoid" id="A0A163JJG2"/>
<evidence type="ECO:0000256" key="1">
    <source>
        <dbReference type="ARBA" id="ARBA00022553"/>
    </source>
</evidence>
<feature type="region of interest" description="Disordered" evidence="2">
    <location>
        <begin position="566"/>
        <end position="643"/>
    </location>
</feature>
<name>A0A163JJG2_ABSGL</name>
<feature type="compositionally biased region" description="Polar residues" evidence="2">
    <location>
        <begin position="631"/>
        <end position="642"/>
    </location>
</feature>
<organism evidence="4">
    <name type="scientific">Absidia glauca</name>
    <name type="common">Pin mould</name>
    <dbReference type="NCBI Taxonomy" id="4829"/>
    <lineage>
        <taxon>Eukaryota</taxon>
        <taxon>Fungi</taxon>
        <taxon>Fungi incertae sedis</taxon>
        <taxon>Mucoromycota</taxon>
        <taxon>Mucoromycotina</taxon>
        <taxon>Mucoromycetes</taxon>
        <taxon>Mucorales</taxon>
        <taxon>Cunninghamellaceae</taxon>
        <taxon>Absidia</taxon>
    </lineage>
</organism>
<sequence>MTDTLLQSTALLPVIKHTSRFTEHFDLVPPATAFEPFTLDASEYDMKPQRSMSISASRPFTFAKPVRMHSSPAITTNAAELSNSSPNVPSTRSPDPTYQVSRGCLNDNSEIPAVTKTSHLSGATTASIQHQAAPRKAPQPQQPQSVSLLYKDYASSSTSFNRADIMIKRLCNWLVFLKLVTGWIDEVVKMTGSSAFKKQKKEHPELCDQVNKRRKKCQEVIASFKKECRGKLQALKINPALNMEELLLRAKETRKRMAHLTKLCEYADDPKRPSLPEMDPWLANLQVLRYLKRETAEENRLRELMVPIQHDMRELESRLIDSFADVIGFCVEQQTTVIQYGYTLNQVLGHFLPQYTWQAFVTAQQKEWVEESHIRKNYMQINYPNKQHTHVATAHKGILGRRSGVLKHYHDKYFVLTHYGYLHQFKLDDKVKPEDSIYLASSTTIQPEVNDDDVLLFDEHGGLADATDNTDKNSSGSGHTFEIHYKRKKTYHFKTSTGKELVSWCRALTNVAKGTSVEKLLIQRKQKQAHIAASTFATANTNISGNSLQQSGEGVSIDNSIINWAQQQGHSQKHTDYSTNNGNDHDNDDDDDDDNMSHFHSCHFNEDDDEDDEDRDSGGLSRTGLEESDIISLSDNGSTNTPFVLKAMTPQRLSSSVSIGSSNLSTNLYNPTATSMTNHPEHQHYTSSPSPSGSSSSSSISLAGSSAVMTADVVTTTMATIILPPSNTPDLSSSSSSSSTMPPPRRGIPVYQANLNMMMPDTTMNPRGYS</sequence>
<dbReference type="STRING" id="4829.A0A163JJG2"/>
<feature type="domain" description="PH" evidence="3">
    <location>
        <begin position="392"/>
        <end position="513"/>
    </location>
</feature>
<dbReference type="InterPro" id="IPR046869">
    <property type="entry name" value="SLM1/RGC1-like_PH"/>
</dbReference>
<dbReference type="Gene3D" id="2.30.29.30">
    <property type="entry name" value="Pleckstrin-homology domain (PH domain)/Phosphotyrosine-binding domain (PTB)"/>
    <property type="match status" value="1"/>
</dbReference>
<dbReference type="OrthoDB" id="5598057at2759"/>
<dbReference type="Proteomes" id="UP000078561">
    <property type="component" value="Unassembled WGS sequence"/>
</dbReference>
<accession>A0A163JJG2</accession>
<dbReference type="InterPro" id="IPR011993">
    <property type="entry name" value="PH-like_dom_sf"/>
</dbReference>
<feature type="compositionally biased region" description="Low complexity" evidence="2">
    <location>
        <begin position="723"/>
        <end position="740"/>
    </location>
</feature>
<feature type="region of interest" description="Disordered" evidence="2">
    <location>
        <begin position="670"/>
        <end position="701"/>
    </location>
</feature>
<dbReference type="SMART" id="SM00233">
    <property type="entry name" value="PH"/>
    <property type="match status" value="1"/>
</dbReference>
<dbReference type="PANTHER" id="PTHR31941">
    <property type="entry name" value="CYTOSKELETAL SIGNALING PROTEIN SLM1"/>
    <property type="match status" value="1"/>
</dbReference>
<dbReference type="InterPro" id="IPR046868">
    <property type="entry name" value="BAR_4"/>
</dbReference>
<dbReference type="EMBL" id="LT553028">
    <property type="protein sequence ID" value="SAL99783.1"/>
    <property type="molecule type" value="Genomic_DNA"/>
</dbReference>
<dbReference type="PANTHER" id="PTHR31941:SF1">
    <property type="entry name" value="CYTOSKELETAL SIGNALING PROTEIN SLM1"/>
    <property type="match status" value="1"/>
</dbReference>
<evidence type="ECO:0000256" key="2">
    <source>
        <dbReference type="SAM" id="MobiDB-lite"/>
    </source>
</evidence>
<feature type="region of interest" description="Disordered" evidence="2">
    <location>
        <begin position="77"/>
        <end position="97"/>
    </location>
</feature>
<proteinExistence type="predicted"/>